<organism evidence="2 3">
    <name type="scientific">Streptomyces glaucescens</name>
    <dbReference type="NCBI Taxonomy" id="1907"/>
    <lineage>
        <taxon>Bacteria</taxon>
        <taxon>Bacillati</taxon>
        <taxon>Actinomycetota</taxon>
        <taxon>Actinomycetes</taxon>
        <taxon>Kitasatosporales</taxon>
        <taxon>Streptomycetaceae</taxon>
        <taxon>Streptomyces</taxon>
    </lineage>
</organism>
<gene>
    <name evidence="2" type="ORF">SGLAU_24950</name>
</gene>
<feature type="compositionally biased region" description="Low complexity" evidence="1">
    <location>
        <begin position="42"/>
        <end position="75"/>
    </location>
</feature>
<dbReference type="EMBL" id="CP009438">
    <property type="protein sequence ID" value="AIS00928.1"/>
    <property type="molecule type" value="Genomic_DNA"/>
</dbReference>
<reference evidence="3" key="1">
    <citation type="journal article" date="2015" name="J. Biotechnol.">
        <title>Complete genome sequence of the actinobacterium Streptomyces glaucescens GLA.O (DSM 40922) consisting of a linear chromosome and one linear plasmid.</title>
        <authorList>
            <person name="Ortseifen V."/>
            <person name="Winkler A."/>
            <person name="Albersmeier A."/>
            <person name="Wendler S."/>
            <person name="Puhler A."/>
            <person name="Kalinowski J."/>
            <person name="Ruckert C."/>
        </authorList>
    </citation>
    <scope>NUCLEOTIDE SEQUENCE [LARGE SCALE GENOMIC DNA]</scope>
    <source>
        <strain evidence="3">DSM 40922 / GLA O</strain>
    </source>
</reference>
<dbReference type="STRING" id="1907.SGLAU_24950"/>
<dbReference type="HOGENOM" id="CLU_133312_1_0_11"/>
<dbReference type="OrthoDB" id="4337935at2"/>
<evidence type="ECO:0000313" key="2">
    <source>
        <dbReference type="EMBL" id="AIS00928.1"/>
    </source>
</evidence>
<dbReference type="AlphaFoldDB" id="A0A089XAG7"/>
<protein>
    <submittedName>
        <fullName evidence="2">Putative secreted protein</fullName>
    </submittedName>
</protein>
<name>A0A089XAG7_STRGA</name>
<dbReference type="Proteomes" id="UP000029482">
    <property type="component" value="Chromosome"/>
</dbReference>
<keyword evidence="3" id="KW-1185">Reference proteome</keyword>
<evidence type="ECO:0000313" key="3">
    <source>
        <dbReference type="Proteomes" id="UP000029482"/>
    </source>
</evidence>
<feature type="region of interest" description="Disordered" evidence="1">
    <location>
        <begin position="1"/>
        <end position="102"/>
    </location>
</feature>
<dbReference type="KEGG" id="sgu:SGLAU_24950"/>
<accession>A0A089XAG7</accession>
<evidence type="ECO:0000256" key="1">
    <source>
        <dbReference type="SAM" id="MobiDB-lite"/>
    </source>
</evidence>
<dbReference type="RefSeq" id="WP_043504631.1">
    <property type="nucleotide sequence ID" value="NZ_CP009438.1"/>
</dbReference>
<feature type="compositionally biased region" description="Polar residues" evidence="1">
    <location>
        <begin position="16"/>
        <end position="31"/>
    </location>
</feature>
<sequence length="102" mass="9617">MGVFARLLRRSKATGEASNAEAQAGTPSAGSEANEAADTKDPAGAGTGSATETTGAGTGADPAAGVPAPEAGESGSSDGVGIPKQQSAEEAADSEADKGARA</sequence>
<proteinExistence type="predicted"/>
<dbReference type="eggNOG" id="ENOG5031T8U">
    <property type="taxonomic scope" value="Bacteria"/>
</dbReference>